<comment type="caution">
    <text evidence="3">The sequence shown here is derived from an EMBL/GenBank/DDBJ whole genome shotgun (WGS) entry which is preliminary data.</text>
</comment>
<keyword evidence="4" id="KW-1185">Reference proteome</keyword>
<dbReference type="InterPro" id="IPR037802">
    <property type="entry name" value="SGF29"/>
</dbReference>
<protein>
    <recommendedName>
        <fullName evidence="2">SGF29 C-terminal domain-containing protein</fullName>
    </recommendedName>
</protein>
<dbReference type="CDD" id="cd20393">
    <property type="entry name" value="Tudor_SGF29_rpt1"/>
    <property type="match status" value="1"/>
</dbReference>
<dbReference type="GO" id="GO:0000124">
    <property type="term" value="C:SAGA complex"/>
    <property type="evidence" value="ECO:0007669"/>
    <property type="project" value="InterPro"/>
</dbReference>
<dbReference type="PROSITE" id="PS51518">
    <property type="entry name" value="SGF29_C"/>
    <property type="match status" value="1"/>
</dbReference>
<dbReference type="Gene3D" id="2.30.30.140">
    <property type="match status" value="2"/>
</dbReference>
<evidence type="ECO:0000313" key="4">
    <source>
        <dbReference type="Proteomes" id="UP000604825"/>
    </source>
</evidence>
<dbReference type="Proteomes" id="UP000604825">
    <property type="component" value="Unassembled WGS sequence"/>
</dbReference>
<evidence type="ECO:0000259" key="2">
    <source>
        <dbReference type="PROSITE" id="PS51518"/>
    </source>
</evidence>
<dbReference type="FunFam" id="2.30.30.140:FF:000052">
    <property type="entry name" value="SAGA-associated factor 29 isoform X6"/>
    <property type="match status" value="1"/>
</dbReference>
<dbReference type="PANTHER" id="PTHR21539:SF0">
    <property type="entry name" value="SAGA-ASSOCIATED FACTOR 29"/>
    <property type="match status" value="1"/>
</dbReference>
<evidence type="ECO:0000313" key="3">
    <source>
        <dbReference type="EMBL" id="CAD6212814.1"/>
    </source>
</evidence>
<sequence>MAPGRKRGANRQQPTEVGEQKKKRIKSDTDSAASMRNQLDQAASLKGQQVAARVKSDDEKDEWFVVKVIHFDKETKEYEVLDEEPGDDEESTQKYERKYKLPMSSMIPFPRKGDPSSAPDFGQGRQVLAVYPGTTALYRATVASHRKCGHMAQLWRTMDQRTGGGVSLLEALLPHGVRVACWWRGVGARLPQLRSRHWDAGVGMGEKPGEMVQALVLSWTRVSHAAAALGAWSLG</sequence>
<gene>
    <name evidence="3" type="ORF">NCGR_LOCUS8553</name>
</gene>
<dbReference type="AlphaFoldDB" id="A0A811MSD6"/>
<dbReference type="InterPro" id="IPR047288">
    <property type="entry name" value="Tudor_SGF29_rpt1"/>
</dbReference>
<feature type="domain" description="SGF29 C-terminal" evidence="2">
    <location>
        <begin position="40"/>
        <end position="235"/>
    </location>
</feature>
<proteinExistence type="predicted"/>
<dbReference type="EMBL" id="CAJGYO010000002">
    <property type="protein sequence ID" value="CAD6212814.1"/>
    <property type="molecule type" value="Genomic_DNA"/>
</dbReference>
<organism evidence="3 4">
    <name type="scientific">Miscanthus lutarioriparius</name>
    <dbReference type="NCBI Taxonomy" id="422564"/>
    <lineage>
        <taxon>Eukaryota</taxon>
        <taxon>Viridiplantae</taxon>
        <taxon>Streptophyta</taxon>
        <taxon>Embryophyta</taxon>
        <taxon>Tracheophyta</taxon>
        <taxon>Spermatophyta</taxon>
        <taxon>Magnoliopsida</taxon>
        <taxon>Liliopsida</taxon>
        <taxon>Poales</taxon>
        <taxon>Poaceae</taxon>
        <taxon>PACMAD clade</taxon>
        <taxon>Panicoideae</taxon>
        <taxon>Andropogonodae</taxon>
        <taxon>Andropogoneae</taxon>
        <taxon>Saccharinae</taxon>
        <taxon>Miscanthus</taxon>
    </lineage>
</organism>
<dbReference type="PANTHER" id="PTHR21539">
    <property type="entry name" value="SAGA-ASSOCIATED FACTOR 29"/>
    <property type="match status" value="1"/>
</dbReference>
<feature type="region of interest" description="Disordered" evidence="1">
    <location>
        <begin position="1"/>
        <end position="53"/>
    </location>
</feature>
<dbReference type="Pfam" id="PF07039">
    <property type="entry name" value="SGF29_Tudor"/>
    <property type="match status" value="1"/>
</dbReference>
<name>A0A811MSD6_9POAL</name>
<dbReference type="OrthoDB" id="10265994at2759"/>
<reference evidence="3" key="1">
    <citation type="submission" date="2020-10" db="EMBL/GenBank/DDBJ databases">
        <authorList>
            <person name="Han B."/>
            <person name="Lu T."/>
            <person name="Zhao Q."/>
            <person name="Huang X."/>
            <person name="Zhao Y."/>
        </authorList>
    </citation>
    <scope>NUCLEOTIDE SEQUENCE</scope>
</reference>
<evidence type="ECO:0000256" key="1">
    <source>
        <dbReference type="SAM" id="MobiDB-lite"/>
    </source>
</evidence>
<dbReference type="InterPro" id="IPR010750">
    <property type="entry name" value="SGF29_tudor-like_dom"/>
</dbReference>
<feature type="compositionally biased region" description="Polar residues" evidence="1">
    <location>
        <begin position="30"/>
        <end position="41"/>
    </location>
</feature>
<accession>A0A811MSD6</accession>